<name>A0ABR1VKL3_9PEZI</name>
<organism evidence="2 3">
    <name type="scientific">Apiospora saccharicola</name>
    <dbReference type="NCBI Taxonomy" id="335842"/>
    <lineage>
        <taxon>Eukaryota</taxon>
        <taxon>Fungi</taxon>
        <taxon>Dikarya</taxon>
        <taxon>Ascomycota</taxon>
        <taxon>Pezizomycotina</taxon>
        <taxon>Sordariomycetes</taxon>
        <taxon>Xylariomycetidae</taxon>
        <taxon>Amphisphaeriales</taxon>
        <taxon>Apiosporaceae</taxon>
        <taxon>Apiospora</taxon>
    </lineage>
</organism>
<evidence type="ECO:0000256" key="1">
    <source>
        <dbReference type="SAM" id="MobiDB-lite"/>
    </source>
</evidence>
<accession>A0ABR1VKL3</accession>
<protein>
    <submittedName>
        <fullName evidence="2">Uncharacterized protein</fullName>
    </submittedName>
</protein>
<feature type="region of interest" description="Disordered" evidence="1">
    <location>
        <begin position="1"/>
        <end position="22"/>
    </location>
</feature>
<dbReference type="EMBL" id="JAQQWM010000003">
    <property type="protein sequence ID" value="KAK8071770.1"/>
    <property type="molecule type" value="Genomic_DNA"/>
</dbReference>
<reference evidence="2 3" key="1">
    <citation type="submission" date="2023-01" db="EMBL/GenBank/DDBJ databases">
        <title>Analysis of 21 Apiospora genomes using comparative genomics revels a genus with tremendous synthesis potential of carbohydrate active enzymes and secondary metabolites.</title>
        <authorList>
            <person name="Sorensen T."/>
        </authorList>
    </citation>
    <scope>NUCLEOTIDE SEQUENCE [LARGE SCALE GENOMIC DNA]</scope>
    <source>
        <strain evidence="2 3">CBS 83171</strain>
    </source>
</reference>
<keyword evidence="3" id="KW-1185">Reference proteome</keyword>
<dbReference type="Proteomes" id="UP001446871">
    <property type="component" value="Unassembled WGS sequence"/>
</dbReference>
<feature type="compositionally biased region" description="Basic and acidic residues" evidence="1">
    <location>
        <begin position="1"/>
        <end position="10"/>
    </location>
</feature>
<comment type="caution">
    <text evidence="2">The sequence shown here is derived from an EMBL/GenBank/DDBJ whole genome shotgun (WGS) entry which is preliminary data.</text>
</comment>
<evidence type="ECO:0000313" key="3">
    <source>
        <dbReference type="Proteomes" id="UP001446871"/>
    </source>
</evidence>
<proteinExistence type="predicted"/>
<gene>
    <name evidence="2" type="ORF">PG996_005118</name>
</gene>
<sequence>MVDKSNKGNRGDQPNNGATDVDDIDNEMILMTILKFNLESDERLDFKVKHWKGIAEEIGISEAAAK</sequence>
<evidence type="ECO:0000313" key="2">
    <source>
        <dbReference type="EMBL" id="KAK8071770.1"/>
    </source>
</evidence>